<gene>
    <name evidence="1" type="ORF">ABID29_000420</name>
</gene>
<proteinExistence type="predicted"/>
<evidence type="ECO:0000313" key="2">
    <source>
        <dbReference type="Proteomes" id="UP001549122"/>
    </source>
</evidence>
<sequence>MKIAILGYSGSGKSTLAKTLAHRYQTPKLHLDTLQFLPNWQDRPKEDLITDLGEFMDSHSSWIIEGNYSFAHYERRLAEADQIILLLFPRYSSLWRVIKRYWQNKGQVREDMAADCPEKLDLEFILWVLYHGRTRSARKRYKAIQTQYPDKMITLRSQKAIDTFLKELSS</sequence>
<keyword evidence="1" id="KW-0808">Transferase</keyword>
<dbReference type="InterPro" id="IPR052922">
    <property type="entry name" value="Cytidylate_Kinase-2"/>
</dbReference>
<reference evidence="1 2" key="1">
    <citation type="submission" date="2024-06" db="EMBL/GenBank/DDBJ databases">
        <title>Genomic Encyclopedia of Type Strains, Phase IV (KMG-IV): sequencing the most valuable type-strain genomes for metagenomic binning, comparative biology and taxonomic classification.</title>
        <authorList>
            <person name="Goeker M."/>
        </authorList>
    </citation>
    <scope>NUCLEOTIDE SEQUENCE [LARGE SCALE GENOMIC DNA]</scope>
    <source>
        <strain evidence="1 2">DSM 28303</strain>
    </source>
</reference>
<comment type="caution">
    <text evidence="1">The sequence shown here is derived from an EMBL/GenBank/DDBJ whole genome shotgun (WGS) entry which is preliminary data.</text>
</comment>
<dbReference type="NCBIfam" id="NF005576">
    <property type="entry name" value="PRK07261.1"/>
    <property type="match status" value="1"/>
</dbReference>
<accession>A0ABV2FFG7</accession>
<dbReference type="SUPFAM" id="SSF52540">
    <property type="entry name" value="P-loop containing nucleoside triphosphate hydrolases"/>
    <property type="match status" value="1"/>
</dbReference>
<dbReference type="PANTHER" id="PTHR37816">
    <property type="entry name" value="YALI0E33011P"/>
    <property type="match status" value="1"/>
</dbReference>
<dbReference type="Gene3D" id="3.40.50.300">
    <property type="entry name" value="P-loop containing nucleotide triphosphate hydrolases"/>
    <property type="match status" value="1"/>
</dbReference>
<keyword evidence="1" id="KW-0418">Kinase</keyword>
<dbReference type="InterPro" id="IPR027417">
    <property type="entry name" value="P-loop_NTPase"/>
</dbReference>
<protein>
    <submittedName>
        <fullName evidence="1">Adenylate kinase family enzyme</fullName>
    </submittedName>
</protein>
<keyword evidence="2" id="KW-1185">Reference proteome</keyword>
<evidence type="ECO:0000313" key="1">
    <source>
        <dbReference type="EMBL" id="MET3557311.1"/>
    </source>
</evidence>
<name>A0ABV2FFG7_9STRE</name>
<dbReference type="GO" id="GO:0016301">
    <property type="term" value="F:kinase activity"/>
    <property type="evidence" value="ECO:0007669"/>
    <property type="project" value="UniProtKB-KW"/>
</dbReference>
<dbReference type="RefSeq" id="WP_354364060.1">
    <property type="nucleotide sequence ID" value="NZ_JBEPLO010000003.1"/>
</dbReference>
<dbReference type="PANTHER" id="PTHR37816:SF3">
    <property type="entry name" value="MODULATES DNA TOPOLOGY"/>
    <property type="match status" value="1"/>
</dbReference>
<dbReference type="Proteomes" id="UP001549122">
    <property type="component" value="Unassembled WGS sequence"/>
</dbReference>
<organism evidence="1 2">
    <name type="scientific">Streptococcus rupicaprae</name>
    <dbReference type="NCBI Taxonomy" id="759619"/>
    <lineage>
        <taxon>Bacteria</taxon>
        <taxon>Bacillati</taxon>
        <taxon>Bacillota</taxon>
        <taxon>Bacilli</taxon>
        <taxon>Lactobacillales</taxon>
        <taxon>Streptococcaceae</taxon>
        <taxon>Streptococcus</taxon>
    </lineage>
</organism>
<dbReference type="EMBL" id="JBEPLO010000003">
    <property type="protein sequence ID" value="MET3557311.1"/>
    <property type="molecule type" value="Genomic_DNA"/>
</dbReference>